<reference evidence="1 2" key="1">
    <citation type="journal article" date="2016" name="Nat. Commun.">
        <title>Thousands of microbial genomes shed light on interconnected biogeochemical processes in an aquifer system.</title>
        <authorList>
            <person name="Anantharaman K."/>
            <person name="Brown C.T."/>
            <person name="Hug L.A."/>
            <person name="Sharon I."/>
            <person name="Castelle C.J."/>
            <person name="Probst A.J."/>
            <person name="Thomas B.C."/>
            <person name="Singh A."/>
            <person name="Wilkins M.J."/>
            <person name="Karaoz U."/>
            <person name="Brodie E.L."/>
            <person name="Williams K.H."/>
            <person name="Hubbard S.S."/>
            <person name="Banfield J.F."/>
        </authorList>
    </citation>
    <scope>NUCLEOTIDE SEQUENCE [LARGE SCALE GENOMIC DNA]</scope>
</reference>
<protein>
    <recommendedName>
        <fullName evidence="3">Mannosyl-glycoprotein endo-beta-N-acetylglucosamidase-like domain-containing protein</fullName>
    </recommendedName>
</protein>
<sequence length="169" mass="19458">MILFLQLTVVKTEAIEPVYIDSATLASNNFVESDFHIQKQAIENILKKNDSILFNYAHDYLMASYAYNLDPYLLVSISGLESSFGSRMKRNTYNAYGWGGGHLAFESWPHGIFTISKSLRFKYLNRGAKTIDDIGKIYAESPTWSIRVKKIIAKFNQEELRLRRLSYLL</sequence>
<dbReference type="AlphaFoldDB" id="A0A1F7JP49"/>
<accession>A0A1F7JP49</accession>
<dbReference type="EMBL" id="MGAY01000004">
    <property type="protein sequence ID" value="OGK57381.1"/>
    <property type="molecule type" value="Genomic_DNA"/>
</dbReference>
<dbReference type="Proteomes" id="UP000176376">
    <property type="component" value="Unassembled WGS sequence"/>
</dbReference>
<organism evidence="1 2">
    <name type="scientific">Candidatus Roizmanbacteria bacterium RIFCSPLOWO2_02_FULL_38_10</name>
    <dbReference type="NCBI Taxonomy" id="1802074"/>
    <lineage>
        <taxon>Bacteria</taxon>
        <taxon>Candidatus Roizmaniibacteriota</taxon>
    </lineage>
</organism>
<proteinExistence type="predicted"/>
<dbReference type="STRING" id="1802074.A3J15_01465"/>
<evidence type="ECO:0000313" key="2">
    <source>
        <dbReference type="Proteomes" id="UP000176376"/>
    </source>
</evidence>
<name>A0A1F7JP49_9BACT</name>
<gene>
    <name evidence="1" type="ORF">A3J15_01465</name>
</gene>
<evidence type="ECO:0000313" key="1">
    <source>
        <dbReference type="EMBL" id="OGK57381.1"/>
    </source>
</evidence>
<comment type="caution">
    <text evidence="1">The sequence shown here is derived from an EMBL/GenBank/DDBJ whole genome shotgun (WGS) entry which is preliminary data.</text>
</comment>
<evidence type="ECO:0008006" key="3">
    <source>
        <dbReference type="Google" id="ProtNLM"/>
    </source>
</evidence>